<evidence type="ECO:0000313" key="2">
    <source>
        <dbReference type="EMBL" id="NJC23626.1"/>
    </source>
</evidence>
<protein>
    <submittedName>
        <fullName evidence="2">Uncharacterized protein</fullName>
    </submittedName>
</protein>
<reference evidence="2 3" key="1">
    <citation type="submission" date="2020-03" db="EMBL/GenBank/DDBJ databases">
        <title>Sequencing the genomes of 1000 actinobacteria strains.</title>
        <authorList>
            <person name="Klenk H.-P."/>
        </authorList>
    </citation>
    <scope>NUCLEOTIDE SEQUENCE [LARGE SCALE GENOMIC DNA]</scope>
    <source>
        <strain evidence="2 3">DSM 16403</strain>
    </source>
</reference>
<dbReference type="Proteomes" id="UP000547458">
    <property type="component" value="Unassembled WGS sequence"/>
</dbReference>
<keyword evidence="3" id="KW-1185">Reference proteome</keyword>
<evidence type="ECO:0000313" key="3">
    <source>
        <dbReference type="Proteomes" id="UP000547458"/>
    </source>
</evidence>
<gene>
    <name evidence="2" type="ORF">BJ994_002702</name>
</gene>
<feature type="active site" description="O-(5'-phospho-DNA)-serine intermediate" evidence="1">
    <location>
        <position position="11"/>
    </location>
</feature>
<accession>A0A846RX99</accession>
<proteinExistence type="predicted"/>
<comment type="caution">
    <text evidence="2">The sequence shown here is derived from an EMBL/GenBank/DDBJ whole genome shotgun (WGS) entry which is preliminary data.</text>
</comment>
<dbReference type="GO" id="GO:0000150">
    <property type="term" value="F:DNA strand exchange activity"/>
    <property type="evidence" value="ECO:0007669"/>
    <property type="project" value="InterPro"/>
</dbReference>
<dbReference type="InterPro" id="IPR006118">
    <property type="entry name" value="Recombinase_CS"/>
</dbReference>
<dbReference type="AlphaFoldDB" id="A0A846RX99"/>
<organism evidence="2 3">
    <name type="scientific">Arthrobacter pigmenti</name>
    <dbReference type="NCBI Taxonomy" id="271432"/>
    <lineage>
        <taxon>Bacteria</taxon>
        <taxon>Bacillati</taxon>
        <taxon>Actinomycetota</taxon>
        <taxon>Actinomycetes</taxon>
        <taxon>Micrococcales</taxon>
        <taxon>Micrococcaceae</taxon>
        <taxon>Arthrobacter</taxon>
    </lineage>
</organism>
<evidence type="ECO:0000256" key="1">
    <source>
        <dbReference type="PROSITE-ProRule" id="PRU10137"/>
    </source>
</evidence>
<dbReference type="PROSITE" id="PS00397">
    <property type="entry name" value="RECOMBINASES_1"/>
    <property type="match status" value="1"/>
</dbReference>
<dbReference type="EMBL" id="JAATJL010000001">
    <property type="protein sequence ID" value="NJC23626.1"/>
    <property type="molecule type" value="Genomic_DNA"/>
</dbReference>
<name>A0A846RX99_9MICC</name>
<sequence>MGKLIGYARVSTRAQDTDRQVADLMVAYRRMRLERLLAPAATTRLAAAAAVVRVGSVSASSPRSTTATSIVGKFWISSMRRTPLPCIKRVFIVDFCSFFSLGRTVSRHSSSISLGSVGSSAEDSSLLLSSFTDAL</sequence>